<keyword evidence="3" id="KW-1185">Reference proteome</keyword>
<reference evidence="2 3" key="1">
    <citation type="submission" date="2017-11" db="EMBL/GenBank/DDBJ databases">
        <title>De novo assembly and phasing of dikaryotic genomes from two isolates of Puccinia coronata f. sp. avenae, the causal agent of oat crown rust.</title>
        <authorList>
            <person name="Miller M.E."/>
            <person name="Zhang Y."/>
            <person name="Omidvar V."/>
            <person name="Sperschneider J."/>
            <person name="Schwessinger B."/>
            <person name="Raley C."/>
            <person name="Palmer J.M."/>
            <person name="Garnica D."/>
            <person name="Upadhyaya N."/>
            <person name="Rathjen J."/>
            <person name="Taylor J.M."/>
            <person name="Park R.F."/>
            <person name="Dodds P.N."/>
            <person name="Hirsch C.D."/>
            <person name="Kianian S.F."/>
            <person name="Figueroa M."/>
        </authorList>
    </citation>
    <scope>NUCLEOTIDE SEQUENCE [LARGE SCALE GENOMIC DNA]</scope>
    <source>
        <strain evidence="2">12NC29</strain>
    </source>
</reference>
<dbReference type="AlphaFoldDB" id="A0A2N5STC3"/>
<dbReference type="Proteomes" id="UP000235388">
    <property type="component" value="Unassembled WGS sequence"/>
</dbReference>
<proteinExistence type="predicted"/>
<organism evidence="2 3">
    <name type="scientific">Puccinia coronata f. sp. avenae</name>
    <dbReference type="NCBI Taxonomy" id="200324"/>
    <lineage>
        <taxon>Eukaryota</taxon>
        <taxon>Fungi</taxon>
        <taxon>Dikarya</taxon>
        <taxon>Basidiomycota</taxon>
        <taxon>Pucciniomycotina</taxon>
        <taxon>Pucciniomycetes</taxon>
        <taxon>Pucciniales</taxon>
        <taxon>Pucciniaceae</taxon>
        <taxon>Puccinia</taxon>
    </lineage>
</organism>
<name>A0A2N5STC3_9BASI</name>
<accession>A0A2N5STC3</accession>
<feature type="region of interest" description="Disordered" evidence="1">
    <location>
        <begin position="1"/>
        <end position="56"/>
    </location>
</feature>
<evidence type="ECO:0000313" key="2">
    <source>
        <dbReference type="EMBL" id="PLW16508.1"/>
    </source>
</evidence>
<dbReference type="EMBL" id="PGCJ01000868">
    <property type="protein sequence ID" value="PLW16508.1"/>
    <property type="molecule type" value="Genomic_DNA"/>
</dbReference>
<gene>
    <name evidence="2" type="ORF">PCANC_11704</name>
</gene>
<sequence>MSLHLKTINPANSSLLPSARRPQPANLSLLPPPTGRPQPANRSLLPSTSQQQTASANCLVHPCRLDHRRQALPAAGLY</sequence>
<evidence type="ECO:0000256" key="1">
    <source>
        <dbReference type="SAM" id="MobiDB-lite"/>
    </source>
</evidence>
<feature type="compositionally biased region" description="Polar residues" evidence="1">
    <location>
        <begin position="40"/>
        <end position="56"/>
    </location>
</feature>
<evidence type="ECO:0000313" key="3">
    <source>
        <dbReference type="Proteomes" id="UP000235388"/>
    </source>
</evidence>
<protein>
    <submittedName>
        <fullName evidence="2">Uncharacterized protein</fullName>
    </submittedName>
</protein>
<comment type="caution">
    <text evidence="2">The sequence shown here is derived from an EMBL/GenBank/DDBJ whole genome shotgun (WGS) entry which is preliminary data.</text>
</comment>